<protein>
    <submittedName>
        <fullName evidence="1">Uncharacterized protein</fullName>
    </submittedName>
</protein>
<gene>
    <name evidence="1" type="ORF">FKV68_26430</name>
</gene>
<reference evidence="1 2" key="1">
    <citation type="submission" date="2019-06" db="EMBL/GenBank/DDBJ databases">
        <title>Complete genome sequence of Ensifer mexicanus ITTG R7 isolated from nodules of Acacia angustissima (Mill.) Kuntze.</title>
        <authorList>
            <person name="Rincon-Rosales R."/>
            <person name="Rogel M.A."/>
            <person name="Guerrero G."/>
            <person name="Rincon-Molina C.I."/>
            <person name="Lopez-Lopez A."/>
            <person name="Martinez-Romero E."/>
        </authorList>
    </citation>
    <scope>NUCLEOTIDE SEQUENCE [LARGE SCALE GENOMIC DNA]</scope>
    <source>
        <strain evidence="1 2">ITTG R7</strain>
        <plasmid evidence="2">pemeittgr7c</plasmid>
    </source>
</reference>
<organism evidence="1 2">
    <name type="scientific">Sinorhizobium mexicanum</name>
    <dbReference type="NCBI Taxonomy" id="375549"/>
    <lineage>
        <taxon>Bacteria</taxon>
        <taxon>Pseudomonadati</taxon>
        <taxon>Pseudomonadota</taxon>
        <taxon>Alphaproteobacteria</taxon>
        <taxon>Hyphomicrobiales</taxon>
        <taxon>Rhizobiaceae</taxon>
        <taxon>Sinorhizobium/Ensifer group</taxon>
        <taxon>Sinorhizobium</taxon>
    </lineage>
</organism>
<sequence length="61" mass="6795">MGTKDRDRRMGYEDAVPIAELLLNPRGPGSDDFSLLEFMELRGNRMLGSEIARIPMPATVS</sequence>
<name>A0A859QNG0_9HYPH</name>
<evidence type="ECO:0000313" key="1">
    <source>
        <dbReference type="EMBL" id="QLL64925.1"/>
    </source>
</evidence>
<evidence type="ECO:0000313" key="2">
    <source>
        <dbReference type="Proteomes" id="UP000510721"/>
    </source>
</evidence>
<proteinExistence type="predicted"/>
<accession>A0A859QNG0</accession>
<dbReference type="Proteomes" id="UP000510721">
    <property type="component" value="Plasmid pEmeITTGR7c"/>
</dbReference>
<dbReference type="EMBL" id="CP041241">
    <property type="protein sequence ID" value="QLL64925.1"/>
    <property type="molecule type" value="Genomic_DNA"/>
</dbReference>
<dbReference type="AlphaFoldDB" id="A0A859QNG0"/>
<dbReference type="KEGG" id="emx:FKV68_26430"/>
<geneLocation type="plasmid" evidence="2">
    <name>pemeittgr7c</name>
</geneLocation>
<keyword evidence="1" id="KW-0614">Plasmid</keyword>
<keyword evidence="2" id="KW-1185">Reference proteome</keyword>
<dbReference type="RefSeq" id="WP_180943387.1">
    <property type="nucleotide sequence ID" value="NZ_CP041241.1"/>
</dbReference>